<keyword evidence="3 6" id="KW-0479">Metal-binding</keyword>
<dbReference type="SMART" id="SM00228">
    <property type="entry name" value="PDZ"/>
    <property type="match status" value="1"/>
</dbReference>
<dbReference type="SUPFAM" id="SSF50156">
    <property type="entry name" value="PDZ domain-like"/>
    <property type="match status" value="1"/>
</dbReference>
<evidence type="ECO:0000256" key="3">
    <source>
        <dbReference type="ARBA" id="ARBA00022723"/>
    </source>
</evidence>
<evidence type="ECO:0000259" key="9">
    <source>
        <dbReference type="PROSITE" id="PS50106"/>
    </source>
</evidence>
<keyword evidence="2" id="KW-0963">Cytoplasm</keyword>
<dbReference type="InterPro" id="IPR001781">
    <property type="entry name" value="Znf_LIM"/>
</dbReference>
<dbReference type="Gene3D" id="2.30.42.10">
    <property type="match status" value="1"/>
</dbReference>
<dbReference type="InterPro" id="IPR036034">
    <property type="entry name" value="PDZ_sf"/>
</dbReference>
<evidence type="ECO:0000256" key="1">
    <source>
        <dbReference type="ARBA" id="ARBA00004496"/>
    </source>
</evidence>
<evidence type="ECO:0000313" key="10">
    <source>
        <dbReference type="Proteomes" id="UP000694888"/>
    </source>
</evidence>
<feature type="domain" description="PDZ" evidence="9">
    <location>
        <begin position="13"/>
        <end position="96"/>
    </location>
</feature>
<keyword evidence="4 6" id="KW-0862">Zinc</keyword>
<dbReference type="RefSeq" id="XP_012944396.1">
    <property type="nucleotide sequence ID" value="XM_013088942.2"/>
</dbReference>
<sequence>MSNVEYKPAEKLQLRLARPDSSVSWGFRLQGGIDFSTPLSIQSVQPNGVSERCGLKAGDAILAINNATSDAMTHDEAKAVIMRSGNEIYMLVERGAVKIWKPQVTPLSELRPQELRTIQSATGEDITPVQKTSLAINKPPDEPCTIGSSHNRRAQPFGQPKVAVPNVVHSQYNSPMGLYSAGNIANSYSQQTQGIQNQMAGMDINDHSNGTTLDPIGQPVAATPEPVGTQGVGGAGASSGFRSVSAPAAKPPSQRPQQPSMRCPACDMLATGVIVKANGVPYHVACFKCAGCSMNLKQKGFFVVEGKLYCETCAKRRAQPPGSDMVAVPVYR</sequence>
<evidence type="ECO:0000313" key="11">
    <source>
        <dbReference type="RefSeq" id="XP_012944396.1"/>
    </source>
</evidence>
<dbReference type="PANTHER" id="PTHR24214:SF38">
    <property type="entry name" value="PDZ AND LIM DOMAIN PROTEIN ZASP-RELATED"/>
    <property type="match status" value="1"/>
</dbReference>
<keyword evidence="10" id="KW-1185">Reference proteome</keyword>
<dbReference type="InterPro" id="IPR031847">
    <property type="entry name" value="PDLI1-4/Zasp-like_mid"/>
</dbReference>
<evidence type="ECO:0000256" key="2">
    <source>
        <dbReference type="ARBA" id="ARBA00022490"/>
    </source>
</evidence>
<dbReference type="SMART" id="SM00735">
    <property type="entry name" value="ZM"/>
    <property type="match status" value="1"/>
</dbReference>
<dbReference type="InterPro" id="IPR001478">
    <property type="entry name" value="PDZ"/>
</dbReference>
<dbReference type="Pfam" id="PF00412">
    <property type="entry name" value="LIM"/>
    <property type="match status" value="1"/>
</dbReference>
<keyword evidence="5 6" id="KW-0440">LIM domain</keyword>
<organism evidence="10 11">
    <name type="scientific">Aplysia californica</name>
    <name type="common">California sea hare</name>
    <dbReference type="NCBI Taxonomy" id="6500"/>
    <lineage>
        <taxon>Eukaryota</taxon>
        <taxon>Metazoa</taxon>
        <taxon>Spiralia</taxon>
        <taxon>Lophotrochozoa</taxon>
        <taxon>Mollusca</taxon>
        <taxon>Gastropoda</taxon>
        <taxon>Heterobranchia</taxon>
        <taxon>Euthyneura</taxon>
        <taxon>Tectipleura</taxon>
        <taxon>Aplysiida</taxon>
        <taxon>Aplysioidea</taxon>
        <taxon>Aplysiidae</taxon>
        <taxon>Aplysia</taxon>
    </lineage>
</organism>
<name>A0ABM1AB95_APLCA</name>
<evidence type="ECO:0000256" key="7">
    <source>
        <dbReference type="SAM" id="MobiDB-lite"/>
    </source>
</evidence>
<gene>
    <name evidence="11" type="primary">LOC101846995</name>
</gene>
<dbReference type="SMART" id="SM00132">
    <property type="entry name" value="LIM"/>
    <property type="match status" value="1"/>
</dbReference>
<evidence type="ECO:0000256" key="5">
    <source>
        <dbReference type="ARBA" id="ARBA00023038"/>
    </source>
</evidence>
<proteinExistence type="predicted"/>
<dbReference type="GeneID" id="101846995"/>
<accession>A0ABM1AB95</accession>
<dbReference type="Pfam" id="PF15936">
    <property type="entry name" value="DUF4749"/>
    <property type="match status" value="1"/>
</dbReference>
<dbReference type="CDD" id="cd23068">
    <property type="entry name" value="PDZ_ZASP52-like"/>
    <property type="match status" value="1"/>
</dbReference>
<dbReference type="PROSITE" id="PS00478">
    <property type="entry name" value="LIM_DOMAIN_1"/>
    <property type="match status" value="1"/>
</dbReference>
<evidence type="ECO:0000256" key="4">
    <source>
        <dbReference type="ARBA" id="ARBA00022833"/>
    </source>
</evidence>
<evidence type="ECO:0000256" key="6">
    <source>
        <dbReference type="PROSITE-ProRule" id="PRU00125"/>
    </source>
</evidence>
<dbReference type="PROSITE" id="PS50023">
    <property type="entry name" value="LIM_DOMAIN_2"/>
    <property type="match status" value="1"/>
</dbReference>
<dbReference type="InterPro" id="IPR006643">
    <property type="entry name" value="Zasp-like_motif"/>
</dbReference>
<dbReference type="Proteomes" id="UP000694888">
    <property type="component" value="Unplaced"/>
</dbReference>
<dbReference type="InterPro" id="IPR050604">
    <property type="entry name" value="PDZ-LIM_domain"/>
</dbReference>
<feature type="region of interest" description="Disordered" evidence="7">
    <location>
        <begin position="228"/>
        <end position="260"/>
    </location>
</feature>
<evidence type="ECO:0000259" key="8">
    <source>
        <dbReference type="PROSITE" id="PS50023"/>
    </source>
</evidence>
<comment type="subcellular location">
    <subcellularLocation>
        <location evidence="1">Cytoplasm</location>
    </subcellularLocation>
</comment>
<reference evidence="11" key="1">
    <citation type="submission" date="2025-08" db="UniProtKB">
        <authorList>
            <consortium name="RefSeq"/>
        </authorList>
    </citation>
    <scope>IDENTIFICATION</scope>
</reference>
<dbReference type="Pfam" id="PF00595">
    <property type="entry name" value="PDZ"/>
    <property type="match status" value="1"/>
</dbReference>
<feature type="domain" description="LIM zinc-binding" evidence="8">
    <location>
        <begin position="261"/>
        <end position="320"/>
    </location>
</feature>
<dbReference type="PROSITE" id="PS50106">
    <property type="entry name" value="PDZ"/>
    <property type="match status" value="1"/>
</dbReference>
<dbReference type="SUPFAM" id="SSF57716">
    <property type="entry name" value="Glucocorticoid receptor-like (DNA-binding domain)"/>
    <property type="match status" value="1"/>
</dbReference>
<dbReference type="Gene3D" id="2.10.110.10">
    <property type="entry name" value="Cysteine Rich Protein"/>
    <property type="match status" value="1"/>
</dbReference>
<dbReference type="PANTHER" id="PTHR24214">
    <property type="entry name" value="PDZ AND LIM DOMAIN PROTEIN ZASP"/>
    <property type="match status" value="1"/>
</dbReference>
<protein>
    <submittedName>
        <fullName evidence="11">PDZ and LIM domain protein 3 isoform X3</fullName>
    </submittedName>
</protein>